<organism evidence="2 3">
    <name type="scientific">Edaphochlamys debaryana</name>
    <dbReference type="NCBI Taxonomy" id="47281"/>
    <lineage>
        <taxon>Eukaryota</taxon>
        <taxon>Viridiplantae</taxon>
        <taxon>Chlorophyta</taxon>
        <taxon>core chlorophytes</taxon>
        <taxon>Chlorophyceae</taxon>
        <taxon>CS clade</taxon>
        <taxon>Chlamydomonadales</taxon>
        <taxon>Chlamydomonadales incertae sedis</taxon>
        <taxon>Edaphochlamys</taxon>
    </lineage>
</organism>
<evidence type="ECO:0000256" key="1">
    <source>
        <dbReference type="SAM" id="MobiDB-lite"/>
    </source>
</evidence>
<dbReference type="Proteomes" id="UP000612055">
    <property type="component" value="Unassembled WGS sequence"/>
</dbReference>
<keyword evidence="3" id="KW-1185">Reference proteome</keyword>
<name>A0A836C3X5_9CHLO</name>
<accession>A0A836C3X5</accession>
<protein>
    <submittedName>
        <fullName evidence="2">Uncharacterized protein</fullName>
    </submittedName>
</protein>
<evidence type="ECO:0000313" key="2">
    <source>
        <dbReference type="EMBL" id="KAG2498207.1"/>
    </source>
</evidence>
<evidence type="ECO:0000313" key="3">
    <source>
        <dbReference type="Proteomes" id="UP000612055"/>
    </source>
</evidence>
<proteinExistence type="predicted"/>
<sequence length="623" mass="65612">MDLSDVLKPLCAEARQAIYVALEGARSDLTNARLACAALRGLIDEQVPEMRFKLDRLKPDELASLCGQSCWLTRWPLVKKALVSVSAAPTSDTHRRAPDAPAMPPPGARLLGLCDAASCHVASSSKPNAPVMSAAQLTALVAQMEGVQELSIEGLAFSASEVRALLEALPFSVRQFSVDEVEPEEFAISCALAHGKVVSVEMRTLHIPLKPQWVAFQGEQHDTDFDALATFVDALLPPSRVAATRPRCLSTTLVAPTGTAMPRFGPKFRDLVSRCEETRLDEVEPEVCYGPLRAKAAAVMAAAEQLGVPRAFRWRWWWFPRGETIRVALRPPAPTGPTAPSVGLGSGGSPIDAPGVVQLAVQRMLMSYAPTGSSSGAEAAVGSPPPAASPSAPSHMLLTGPAIAALLGAPARRELFMKQLKAAVVAACTPAASGAACSQQQAPAAAPAAEAVTPRAKQRETENVLRYRELPWAHVLELSCGSEAAAAAVQRLVAPLVKEHLSAAAQAAAEAAEGVVGAAEAAALQEAAAAGGVELVPCRLDVTQAIAETLEALWAGEEPGAPGLGVDGLERLRWLLGVWEEVLHRVTYLSAPGMARTRPGGTTIRAFPGGMRVRRLGLWWAES</sequence>
<feature type="region of interest" description="Disordered" evidence="1">
    <location>
        <begin position="374"/>
        <end position="393"/>
    </location>
</feature>
<dbReference type="AlphaFoldDB" id="A0A836C3X5"/>
<comment type="caution">
    <text evidence="2">The sequence shown here is derived from an EMBL/GenBank/DDBJ whole genome shotgun (WGS) entry which is preliminary data.</text>
</comment>
<gene>
    <name evidence="2" type="ORF">HYH03_003959</name>
</gene>
<reference evidence="2" key="1">
    <citation type="journal article" date="2020" name="bioRxiv">
        <title>Comparative genomics of Chlamydomonas.</title>
        <authorList>
            <person name="Craig R.J."/>
            <person name="Hasan A.R."/>
            <person name="Ness R.W."/>
            <person name="Keightley P.D."/>
        </authorList>
    </citation>
    <scope>NUCLEOTIDE SEQUENCE</scope>
    <source>
        <strain evidence="2">CCAP 11/70</strain>
    </source>
</reference>
<dbReference type="EMBL" id="JAEHOE010000011">
    <property type="protein sequence ID" value="KAG2498207.1"/>
    <property type="molecule type" value="Genomic_DNA"/>
</dbReference>